<accession>A0A543CGZ0</accession>
<dbReference type="AlphaFoldDB" id="A0A543CGZ0"/>
<evidence type="ECO:0000313" key="2">
    <source>
        <dbReference type="Proteomes" id="UP000316096"/>
    </source>
</evidence>
<organism evidence="1 2">
    <name type="scientific">Actinoallomurus bryophytorum</name>
    <dbReference type="NCBI Taxonomy" id="1490222"/>
    <lineage>
        <taxon>Bacteria</taxon>
        <taxon>Bacillati</taxon>
        <taxon>Actinomycetota</taxon>
        <taxon>Actinomycetes</taxon>
        <taxon>Streptosporangiales</taxon>
        <taxon>Thermomonosporaceae</taxon>
        <taxon>Actinoallomurus</taxon>
    </lineage>
</organism>
<keyword evidence="2" id="KW-1185">Reference proteome</keyword>
<gene>
    <name evidence="1" type="ORF">FB559_1721</name>
</gene>
<dbReference type="NCBIfam" id="NF047352">
    <property type="entry name" value="P_loop_sacsin"/>
    <property type="match status" value="1"/>
</dbReference>
<dbReference type="RefSeq" id="WP_141955051.1">
    <property type="nucleotide sequence ID" value="NZ_VFOZ01000001.1"/>
</dbReference>
<name>A0A543CGZ0_9ACTN</name>
<dbReference type="InterPro" id="IPR036890">
    <property type="entry name" value="HATPase_C_sf"/>
</dbReference>
<comment type="caution">
    <text evidence="1">The sequence shown here is derived from an EMBL/GenBank/DDBJ whole genome shotgun (WGS) entry which is preliminary data.</text>
</comment>
<evidence type="ECO:0008006" key="3">
    <source>
        <dbReference type="Google" id="ProtNLM"/>
    </source>
</evidence>
<dbReference type="SUPFAM" id="SSF55874">
    <property type="entry name" value="ATPase domain of HSP90 chaperone/DNA topoisomerase II/histidine kinase"/>
    <property type="match status" value="1"/>
</dbReference>
<proteinExistence type="predicted"/>
<dbReference type="Gene3D" id="3.30.565.10">
    <property type="entry name" value="Histidine kinase-like ATPase, C-terminal domain"/>
    <property type="match status" value="1"/>
</dbReference>
<dbReference type="Proteomes" id="UP000316096">
    <property type="component" value="Unassembled WGS sequence"/>
</dbReference>
<reference evidence="1 2" key="1">
    <citation type="submission" date="2019-06" db="EMBL/GenBank/DDBJ databases">
        <title>Sequencing the genomes of 1000 actinobacteria strains.</title>
        <authorList>
            <person name="Klenk H.-P."/>
        </authorList>
    </citation>
    <scope>NUCLEOTIDE SEQUENCE [LARGE SCALE GENOMIC DNA]</scope>
    <source>
        <strain evidence="1 2">DSM 102200</strain>
    </source>
</reference>
<evidence type="ECO:0000313" key="1">
    <source>
        <dbReference type="EMBL" id="TQL96197.1"/>
    </source>
</evidence>
<dbReference type="EMBL" id="VFOZ01000001">
    <property type="protein sequence ID" value="TQL96197.1"/>
    <property type="molecule type" value="Genomic_DNA"/>
</dbReference>
<protein>
    <recommendedName>
        <fullName evidence="3">Molecular chaperone Hsp90</fullName>
    </recommendedName>
</protein>
<sequence length="1003" mass="105448">MEDPYGTAAIRERVLAAWSASPSRFREDANAEEDHARGGYRDRVIIELAQNAADAAVRAGVPGRIRLTLRDGVLTAANTGAPLDGAGVDALSTLRASAKRDETASTGRFGVGFAAVVAVSDEPSIVSRREDGSAGTGVAWSAERTRLAVAAVPELAGELERRGGDVPVLRLPFPWPGHPVPPGDDGFAAGFDTLVRLPLRDADAETLVRRLLDETGPALMLALPALAEIIIDTGEPRTLTAAWDRTGESRHGTAIGTVAINGSTWRTAETHGKADSSLLADRPVEERAEWQVRWAVPDAPAKGELPQGVPAVVHAPTPSDEPLGLPALLLATFPLAPDRRHVAPGPLTDFLVERAAAAYVELLPPTPRLLDLVPGPVATGELDARIRRAILALLPGTPLLPISAPPAGGGEMAGDDPAELGLAPVGEETVLVRGRDAVALDGPAALPNVLADVVPGLLPPDWPARHPALAALGVRRLSVAELVDALAGLESGPGGDPSWWRRLYAALEGADREALTGLPVPLADGRTVRGPRGLLVTDPAGLDALRLRVVHPGAVHPLLFRLGAVEAGPRAVLTDPATRAAVAASFDEDDAESIWDAVLTLVARAHLRPGEEPWLAELALPGDDGELYPAGELLLPGAPLAGVVADDAPFGVVDAALVERHGAETLEAAGVLRTFALVRAEDVIEPELHLDGEEEWADELGGGFVVPEFTAVRDLEFVADWTGAFALLAEPPLRAALTDPVRVLLADGGQVTVPSYTAWWLRRHPVLNGRRPGELCVPGDLDGLYDPAPVGLDPEILRALGVRTSLRVLLEDPDGPAELLDRLADPARLVSGDRLHGLWQALSAVELDVDAPERVRAFVSGEPEVVPAGDAIVVDRPDLLPLLVSQPLLFVPVEVADVLELALGSEEVPGVIESAGTREPLPAVLRAVLPEAPESYVRHDRLVVDGEEVPWWFENGTVHAGGPAGLARGAAWACGRWSDRLLAAAVLNDPSHLPTLLAEAVFD</sequence>
<dbReference type="OrthoDB" id="3201966at2"/>